<feature type="region of interest" description="Disordered" evidence="1">
    <location>
        <begin position="475"/>
        <end position="502"/>
    </location>
</feature>
<sequence length="709" mass="79802">MHPQAREAPEKPSMDFPQPLREGSSEPPAKRTLPSLVYTSHDSSHEVRSAVGAVNGAPPSQTEGSDVCRDLGDEFTYSTVESPQQHILTPSTRSTPEVPWQRLPPPSTDNIAEDERPHTDQLLAGISGDRPSSRAPGLTRRDLATKLRDKMVTTSLMPMGDEMVKYLPRASLVELVTESSVAAVLQSEGMSQEESESLAKKIFIPSTVILDGGKKGRDQKSTRRKLFATLVMMSKVTAIGCFIDQGIFDTHLPLHKSPSGDFLSLSARPNERIDCCKDWSVNEAELFDLHQWRFLSPFFADRERVKGEKPKVVHYVLQPKIVPPLEFIRPEVLDPDAESESEGNGGFSTVFRVRFEPSHHNFGPESERNNLVHALKKLHRPDRAEFQKEVEALKRFSFSGDRHLIKLLWTYELKGTFYLVFPCADGNLWDFTRRHVNGPELTKDRPREIWLRWLAEQCHGIAAALSRIHGADLSGPNGSRASGSSANLNPSRTSADAARGKYGRHGDLKPENILWFSAGTETAGSGQPIGVLQVSDFGLCDFHRRHSRSNVPVHQVLMTGTYQAPESLISNKLAQSYDIWTLGCVYIQFISWFLLGHEETKFEFSKQRLDEDDSSLIKEDTFFKVETEEGRPVAAIVKKSVQDWIARLTQHEDCSEFLDEFLRYILSDMLDVRSETRAKCPQERSPIASLAKDAPGRFHRHSRLHYFGH</sequence>
<accession>J3NX49</accession>
<dbReference type="Gene3D" id="1.10.510.10">
    <property type="entry name" value="Transferase(Phosphotransferase) domain 1"/>
    <property type="match status" value="2"/>
</dbReference>
<dbReference type="SUPFAM" id="SSF56112">
    <property type="entry name" value="Protein kinase-like (PK-like)"/>
    <property type="match status" value="1"/>
</dbReference>
<feature type="domain" description="Protein kinase" evidence="2">
    <location>
        <begin position="336"/>
        <end position="704"/>
    </location>
</feature>
<keyword evidence="3" id="KW-0808">Transferase</keyword>
<dbReference type="PROSITE" id="PS50011">
    <property type="entry name" value="PROTEIN_KINASE_DOM"/>
    <property type="match status" value="1"/>
</dbReference>
<dbReference type="EMBL" id="GL385397">
    <property type="protein sequence ID" value="EJT75931.1"/>
    <property type="molecule type" value="Genomic_DNA"/>
</dbReference>
<name>J3NX49_GAET3</name>
<dbReference type="HOGENOM" id="CLU_017513_2_1_1"/>
<dbReference type="AlphaFoldDB" id="J3NX49"/>
<evidence type="ECO:0000256" key="1">
    <source>
        <dbReference type="SAM" id="MobiDB-lite"/>
    </source>
</evidence>
<reference evidence="4" key="5">
    <citation type="submission" date="2018-04" db="UniProtKB">
        <authorList>
            <consortium name="EnsemblFungi"/>
        </authorList>
    </citation>
    <scope>IDENTIFICATION</scope>
    <source>
        <strain evidence="4">R3-111a-1</strain>
    </source>
</reference>
<feature type="region of interest" description="Disordered" evidence="1">
    <location>
        <begin position="79"/>
        <end position="100"/>
    </location>
</feature>
<dbReference type="EnsemblFungi" id="EJT75931">
    <property type="protein sequence ID" value="EJT75931"/>
    <property type="gene ID" value="GGTG_05856"/>
</dbReference>
<dbReference type="Proteomes" id="UP000006039">
    <property type="component" value="Unassembled WGS sequence"/>
</dbReference>
<gene>
    <name evidence="4" type="primary">20346314</name>
    <name evidence="3" type="ORF">GGTG_05856</name>
</gene>
<reference evidence="4" key="4">
    <citation type="journal article" date="2015" name="G3 (Bethesda)">
        <title>Genome sequences of three phytopathogenic species of the Magnaporthaceae family of fungi.</title>
        <authorList>
            <person name="Okagaki L.H."/>
            <person name="Nunes C.C."/>
            <person name="Sailsbery J."/>
            <person name="Clay B."/>
            <person name="Brown D."/>
            <person name="John T."/>
            <person name="Oh Y."/>
            <person name="Young N."/>
            <person name="Fitzgerald M."/>
            <person name="Haas B.J."/>
            <person name="Zeng Q."/>
            <person name="Young S."/>
            <person name="Adiconis X."/>
            <person name="Fan L."/>
            <person name="Levin J.Z."/>
            <person name="Mitchell T.K."/>
            <person name="Okubara P.A."/>
            <person name="Farman M.L."/>
            <person name="Kohn L.M."/>
            <person name="Birren B."/>
            <person name="Ma L.-J."/>
            <person name="Dean R.A."/>
        </authorList>
    </citation>
    <scope>NUCLEOTIDE SEQUENCE</scope>
    <source>
        <strain evidence="4">R3-111a-1</strain>
    </source>
</reference>
<proteinExistence type="predicted"/>
<reference evidence="3" key="3">
    <citation type="submission" date="2010-09" db="EMBL/GenBank/DDBJ databases">
        <title>Annotation of Gaeumannomyces graminis var. tritici R3-111a-1.</title>
        <authorList>
            <consortium name="The Broad Institute Genome Sequencing Platform"/>
            <person name="Ma L.-J."/>
            <person name="Dead R."/>
            <person name="Young S.K."/>
            <person name="Zeng Q."/>
            <person name="Gargeya S."/>
            <person name="Fitzgerald M."/>
            <person name="Haas B."/>
            <person name="Abouelleil A."/>
            <person name="Alvarado L."/>
            <person name="Arachchi H.M."/>
            <person name="Berlin A."/>
            <person name="Brown A."/>
            <person name="Chapman S.B."/>
            <person name="Chen Z."/>
            <person name="Dunbar C."/>
            <person name="Freedman E."/>
            <person name="Gearin G."/>
            <person name="Gellesch M."/>
            <person name="Goldberg J."/>
            <person name="Griggs A."/>
            <person name="Gujja S."/>
            <person name="Heiman D."/>
            <person name="Howarth C."/>
            <person name="Larson L."/>
            <person name="Lui A."/>
            <person name="MacDonald P.J.P."/>
            <person name="Mehta T."/>
            <person name="Montmayeur A."/>
            <person name="Murphy C."/>
            <person name="Neiman D."/>
            <person name="Pearson M."/>
            <person name="Priest M."/>
            <person name="Roberts A."/>
            <person name="Saif S."/>
            <person name="Shea T."/>
            <person name="Shenoy N."/>
            <person name="Sisk P."/>
            <person name="Stolte C."/>
            <person name="Sykes S."/>
            <person name="Yandava C."/>
            <person name="Wortman J."/>
            <person name="Nusbaum C."/>
            <person name="Birren B."/>
        </authorList>
    </citation>
    <scope>NUCLEOTIDE SEQUENCE</scope>
    <source>
        <strain evidence="3">R3-111a-1</strain>
    </source>
</reference>
<evidence type="ECO:0000259" key="2">
    <source>
        <dbReference type="PROSITE" id="PS50011"/>
    </source>
</evidence>
<organism evidence="3">
    <name type="scientific">Gaeumannomyces tritici (strain R3-111a-1)</name>
    <name type="common">Wheat and barley take-all root rot fungus</name>
    <name type="synonym">Gaeumannomyces graminis var. tritici</name>
    <dbReference type="NCBI Taxonomy" id="644352"/>
    <lineage>
        <taxon>Eukaryota</taxon>
        <taxon>Fungi</taxon>
        <taxon>Dikarya</taxon>
        <taxon>Ascomycota</taxon>
        <taxon>Pezizomycotina</taxon>
        <taxon>Sordariomycetes</taxon>
        <taxon>Sordariomycetidae</taxon>
        <taxon>Magnaporthales</taxon>
        <taxon>Magnaporthaceae</taxon>
        <taxon>Gaeumannomyces</taxon>
    </lineage>
</organism>
<reference evidence="5" key="1">
    <citation type="submission" date="2010-07" db="EMBL/GenBank/DDBJ databases">
        <title>The genome sequence of Gaeumannomyces graminis var. tritici strain R3-111a-1.</title>
        <authorList>
            <consortium name="The Broad Institute Genome Sequencing Platform"/>
            <person name="Ma L.-J."/>
            <person name="Dead R."/>
            <person name="Young S."/>
            <person name="Zeng Q."/>
            <person name="Koehrsen M."/>
            <person name="Alvarado L."/>
            <person name="Berlin A."/>
            <person name="Chapman S.B."/>
            <person name="Chen Z."/>
            <person name="Freedman E."/>
            <person name="Gellesch M."/>
            <person name="Goldberg J."/>
            <person name="Griggs A."/>
            <person name="Gujja S."/>
            <person name="Heilman E.R."/>
            <person name="Heiman D."/>
            <person name="Hepburn T."/>
            <person name="Howarth C."/>
            <person name="Jen D."/>
            <person name="Larson L."/>
            <person name="Mehta T."/>
            <person name="Neiman D."/>
            <person name="Pearson M."/>
            <person name="Roberts A."/>
            <person name="Saif S."/>
            <person name="Shea T."/>
            <person name="Shenoy N."/>
            <person name="Sisk P."/>
            <person name="Stolte C."/>
            <person name="Sykes S."/>
            <person name="Walk T."/>
            <person name="White J."/>
            <person name="Yandava C."/>
            <person name="Haas B."/>
            <person name="Nusbaum C."/>
            <person name="Birren B."/>
        </authorList>
    </citation>
    <scope>NUCLEOTIDE SEQUENCE [LARGE SCALE GENOMIC DNA]</scope>
    <source>
        <strain evidence="5">R3-111a-1</strain>
    </source>
</reference>
<dbReference type="Pfam" id="PF00069">
    <property type="entry name" value="Pkinase"/>
    <property type="match status" value="1"/>
</dbReference>
<dbReference type="OrthoDB" id="4062651at2759"/>
<protein>
    <submittedName>
        <fullName evidence="3">Serine/threonine protein kinase</fullName>
    </submittedName>
</protein>
<feature type="compositionally biased region" description="Polar residues" evidence="1">
    <location>
        <begin position="79"/>
        <end position="95"/>
    </location>
</feature>
<dbReference type="InterPro" id="IPR011009">
    <property type="entry name" value="Kinase-like_dom_sf"/>
</dbReference>
<evidence type="ECO:0000313" key="5">
    <source>
        <dbReference type="Proteomes" id="UP000006039"/>
    </source>
</evidence>
<dbReference type="GeneID" id="20346314"/>
<evidence type="ECO:0000313" key="4">
    <source>
        <dbReference type="EnsemblFungi" id="EJT75931"/>
    </source>
</evidence>
<feature type="compositionally biased region" description="Polar residues" evidence="1">
    <location>
        <begin position="476"/>
        <end position="494"/>
    </location>
</feature>
<dbReference type="PANTHER" id="PTHR24359:SF37">
    <property type="entry name" value="PROTEIN KINASE DOMAIN-CONTAINING PROTEIN"/>
    <property type="match status" value="1"/>
</dbReference>
<keyword evidence="5" id="KW-1185">Reference proteome</keyword>
<dbReference type="SMART" id="SM00220">
    <property type="entry name" value="S_TKc"/>
    <property type="match status" value="1"/>
</dbReference>
<dbReference type="RefSeq" id="XP_009221931.1">
    <property type="nucleotide sequence ID" value="XM_009223667.1"/>
</dbReference>
<dbReference type="eggNOG" id="KOG0594">
    <property type="taxonomic scope" value="Eukaryota"/>
</dbReference>
<feature type="compositionally biased region" description="Basic and acidic residues" evidence="1">
    <location>
        <begin position="1"/>
        <end position="13"/>
    </location>
</feature>
<keyword evidence="3" id="KW-0723">Serine/threonine-protein kinase</keyword>
<keyword evidence="3" id="KW-0418">Kinase</keyword>
<dbReference type="GO" id="GO:0005524">
    <property type="term" value="F:ATP binding"/>
    <property type="evidence" value="ECO:0007669"/>
    <property type="project" value="InterPro"/>
</dbReference>
<evidence type="ECO:0000313" key="3">
    <source>
        <dbReference type="EMBL" id="EJT75931.1"/>
    </source>
</evidence>
<dbReference type="InterPro" id="IPR000719">
    <property type="entry name" value="Prot_kinase_dom"/>
</dbReference>
<reference evidence="3" key="2">
    <citation type="submission" date="2010-07" db="EMBL/GenBank/DDBJ databases">
        <authorList>
            <consortium name="The Broad Institute Genome Sequencing Platform"/>
            <consortium name="Broad Institute Genome Sequencing Center for Infectious Disease"/>
            <person name="Ma L.-J."/>
            <person name="Dead R."/>
            <person name="Young S."/>
            <person name="Zeng Q."/>
            <person name="Koehrsen M."/>
            <person name="Alvarado L."/>
            <person name="Berlin A."/>
            <person name="Chapman S.B."/>
            <person name="Chen Z."/>
            <person name="Freedman E."/>
            <person name="Gellesch M."/>
            <person name="Goldberg J."/>
            <person name="Griggs A."/>
            <person name="Gujja S."/>
            <person name="Heilman E.R."/>
            <person name="Heiman D."/>
            <person name="Hepburn T."/>
            <person name="Howarth C."/>
            <person name="Jen D."/>
            <person name="Larson L."/>
            <person name="Mehta T."/>
            <person name="Neiman D."/>
            <person name="Pearson M."/>
            <person name="Roberts A."/>
            <person name="Saif S."/>
            <person name="Shea T."/>
            <person name="Shenoy N."/>
            <person name="Sisk P."/>
            <person name="Stolte C."/>
            <person name="Sykes S."/>
            <person name="Walk T."/>
            <person name="White J."/>
            <person name="Yandava C."/>
            <person name="Haas B."/>
            <person name="Nusbaum C."/>
            <person name="Birren B."/>
        </authorList>
    </citation>
    <scope>NUCLEOTIDE SEQUENCE</scope>
    <source>
        <strain evidence="3">R3-111a-1</strain>
    </source>
</reference>
<feature type="region of interest" description="Disordered" evidence="1">
    <location>
        <begin position="1"/>
        <end position="67"/>
    </location>
</feature>
<dbReference type="VEuPathDB" id="FungiDB:GGTG_05856"/>
<dbReference type="PANTHER" id="PTHR24359">
    <property type="entry name" value="SERINE/THREONINE-PROTEIN KINASE SBK1"/>
    <property type="match status" value="1"/>
</dbReference>
<dbReference type="STRING" id="644352.J3NX49"/>
<dbReference type="GO" id="GO:0004674">
    <property type="term" value="F:protein serine/threonine kinase activity"/>
    <property type="evidence" value="ECO:0007669"/>
    <property type="project" value="UniProtKB-KW"/>
</dbReference>